<organism evidence="2 3">
    <name type="scientific">Ralstonia solanacearum</name>
    <name type="common">Pseudomonas solanacearum</name>
    <dbReference type="NCBI Taxonomy" id="305"/>
    <lineage>
        <taxon>Bacteria</taxon>
        <taxon>Pseudomonadati</taxon>
        <taxon>Pseudomonadota</taxon>
        <taxon>Betaproteobacteria</taxon>
        <taxon>Burkholderiales</taxon>
        <taxon>Burkholderiaceae</taxon>
        <taxon>Ralstonia</taxon>
        <taxon>Ralstonia solanacearum species complex</taxon>
    </lineage>
</organism>
<dbReference type="EMBL" id="JAIVEX010000004">
    <property type="protein sequence ID" value="MDB0521717.1"/>
    <property type="molecule type" value="Genomic_DNA"/>
</dbReference>
<proteinExistence type="predicted"/>
<feature type="transmembrane region" description="Helical" evidence="1">
    <location>
        <begin position="128"/>
        <end position="149"/>
    </location>
</feature>
<feature type="transmembrane region" description="Helical" evidence="1">
    <location>
        <begin position="26"/>
        <end position="48"/>
    </location>
</feature>
<reference evidence="2" key="1">
    <citation type="submission" date="2021-09" db="EMBL/GenBank/DDBJ databases">
        <title>Genomic analysis of Ralstonia spp.</title>
        <authorList>
            <person name="Aburjaile F."/>
            <person name="Ariute J.C."/>
            <person name="Pais A.K.L."/>
            <person name="Albuquerque G.M.R."/>
            <person name="Silva A.M.F."/>
            <person name="Brenig B."/>
            <person name="Azevedo V."/>
            <person name="Matiuzzi M."/>
            <person name="Ramos R."/>
            <person name="Goes-Neto A."/>
            <person name="Soares S."/>
            <person name="Iseppon A.M.B."/>
            <person name="Souza E."/>
            <person name="Gama M."/>
        </authorList>
    </citation>
    <scope>NUCLEOTIDE SEQUENCE</scope>
    <source>
        <strain evidence="2">B4</strain>
    </source>
</reference>
<sequence>MTLTIPENTEFIKLAVEVVPRPVAEALLGVMLVCTCVLVVNRMLRVLVASSVTWKRAARAVGELASSCMRRVPRWVWGTKRRRLRPVVDAVSLGGEVVLAWHTAIYCFAVAATVILALVVWRPTSLEVIALSAIGAMGFFATAIICRNIGARKARQLSLLFRRQRRNRLVVAQMYGGVSALFATMVGLVHLVGSMSS</sequence>
<feature type="transmembrane region" description="Helical" evidence="1">
    <location>
        <begin position="169"/>
        <end position="192"/>
    </location>
</feature>
<protein>
    <recommendedName>
        <fullName evidence="4">Transmembrane protein</fullName>
    </recommendedName>
</protein>
<evidence type="ECO:0000256" key="1">
    <source>
        <dbReference type="SAM" id="Phobius"/>
    </source>
</evidence>
<evidence type="ECO:0000313" key="3">
    <source>
        <dbReference type="Proteomes" id="UP001143674"/>
    </source>
</evidence>
<comment type="caution">
    <text evidence="2">The sequence shown here is derived from an EMBL/GenBank/DDBJ whole genome shotgun (WGS) entry which is preliminary data.</text>
</comment>
<dbReference type="RefSeq" id="WP_184852266.1">
    <property type="nucleotide sequence ID" value="NZ_JABZEH010000002.1"/>
</dbReference>
<evidence type="ECO:0000313" key="2">
    <source>
        <dbReference type="EMBL" id="MDB0521717.1"/>
    </source>
</evidence>
<feature type="transmembrane region" description="Helical" evidence="1">
    <location>
        <begin position="90"/>
        <end position="122"/>
    </location>
</feature>
<dbReference type="AlphaFoldDB" id="A0AAE3NEI3"/>
<accession>A0AAE3NEI3</accession>
<name>A0AAE3NEI3_RALSL</name>
<keyword evidence="1" id="KW-1133">Transmembrane helix</keyword>
<keyword evidence="1" id="KW-0812">Transmembrane</keyword>
<evidence type="ECO:0008006" key="4">
    <source>
        <dbReference type="Google" id="ProtNLM"/>
    </source>
</evidence>
<dbReference type="Proteomes" id="UP001143674">
    <property type="component" value="Unassembled WGS sequence"/>
</dbReference>
<keyword evidence="1" id="KW-0472">Membrane</keyword>
<gene>
    <name evidence="2" type="ORF">LBW55_08825</name>
</gene>